<evidence type="ECO:0000313" key="2">
    <source>
        <dbReference type="EMBL" id="KAH3734478.1"/>
    </source>
</evidence>
<evidence type="ECO:0000259" key="1">
    <source>
        <dbReference type="PROSITE" id="PS50097"/>
    </source>
</evidence>
<name>A0A9D4CZ88_DREPO</name>
<dbReference type="SUPFAM" id="SSF54695">
    <property type="entry name" value="POZ domain"/>
    <property type="match status" value="1"/>
</dbReference>
<sequence length="219" mass="24908">MSDEQKPFEKPGKHADEITIRFDDDENLYVSKAFLGHVSPVFHTMFQGEFKEAMTSEVDIKDIRRADFLEFLLCCNPGTMADITSENVFRVVTIAHKYDVRALVNRCKNIMDTMLKEPLKIETTPPDAFDNSKAALIRQLYLFLKICRVAISFNWSETANEAFRCTTKASSLCDLNSFKLPQIIPGNTQDEEHVSAMIFNALPRDVSLLILHIMPPGWG</sequence>
<keyword evidence="3" id="KW-1185">Reference proteome</keyword>
<reference evidence="2" key="2">
    <citation type="submission" date="2020-11" db="EMBL/GenBank/DDBJ databases">
        <authorList>
            <person name="McCartney M.A."/>
            <person name="Auch B."/>
            <person name="Kono T."/>
            <person name="Mallez S."/>
            <person name="Becker A."/>
            <person name="Gohl D.M."/>
            <person name="Silverstein K.A.T."/>
            <person name="Koren S."/>
            <person name="Bechman K.B."/>
            <person name="Herman A."/>
            <person name="Abrahante J.E."/>
            <person name="Garbe J."/>
        </authorList>
    </citation>
    <scope>NUCLEOTIDE SEQUENCE</scope>
    <source>
        <strain evidence="2">Duluth1</strain>
        <tissue evidence="2">Whole animal</tissue>
    </source>
</reference>
<reference evidence="2" key="1">
    <citation type="journal article" date="2019" name="bioRxiv">
        <title>The Genome of the Zebra Mussel, Dreissena polymorpha: A Resource for Invasive Species Research.</title>
        <authorList>
            <person name="McCartney M.A."/>
            <person name="Auch B."/>
            <person name="Kono T."/>
            <person name="Mallez S."/>
            <person name="Zhang Y."/>
            <person name="Obille A."/>
            <person name="Becker A."/>
            <person name="Abrahante J.E."/>
            <person name="Garbe J."/>
            <person name="Badalamenti J.P."/>
            <person name="Herman A."/>
            <person name="Mangelson H."/>
            <person name="Liachko I."/>
            <person name="Sullivan S."/>
            <person name="Sone E.D."/>
            <person name="Koren S."/>
            <person name="Silverstein K.A.T."/>
            <person name="Beckman K.B."/>
            <person name="Gohl D.M."/>
        </authorList>
    </citation>
    <scope>NUCLEOTIDE SEQUENCE</scope>
    <source>
        <strain evidence="2">Duluth1</strain>
        <tissue evidence="2">Whole animal</tissue>
    </source>
</reference>
<dbReference type="PANTHER" id="PTHR22744:SF17">
    <property type="entry name" value="BTB DOMAIN-CONTAINING PROTEIN"/>
    <property type="match status" value="1"/>
</dbReference>
<gene>
    <name evidence="2" type="ORF">DPMN_040917</name>
</gene>
<dbReference type="SMART" id="SM00225">
    <property type="entry name" value="BTB"/>
    <property type="match status" value="1"/>
</dbReference>
<comment type="caution">
    <text evidence="2">The sequence shown here is derived from an EMBL/GenBank/DDBJ whole genome shotgun (WGS) entry which is preliminary data.</text>
</comment>
<dbReference type="PROSITE" id="PS50097">
    <property type="entry name" value="BTB"/>
    <property type="match status" value="1"/>
</dbReference>
<dbReference type="EMBL" id="JAIWYP010000011">
    <property type="protein sequence ID" value="KAH3734478.1"/>
    <property type="molecule type" value="Genomic_DNA"/>
</dbReference>
<evidence type="ECO:0000313" key="3">
    <source>
        <dbReference type="Proteomes" id="UP000828390"/>
    </source>
</evidence>
<dbReference type="Gene3D" id="3.30.710.10">
    <property type="entry name" value="Potassium Channel Kv1.1, Chain A"/>
    <property type="match status" value="1"/>
</dbReference>
<dbReference type="CDD" id="cd18186">
    <property type="entry name" value="BTB_POZ_ZBTB_KLHL-like"/>
    <property type="match status" value="1"/>
</dbReference>
<dbReference type="InterPro" id="IPR000210">
    <property type="entry name" value="BTB/POZ_dom"/>
</dbReference>
<organism evidence="2 3">
    <name type="scientific">Dreissena polymorpha</name>
    <name type="common">Zebra mussel</name>
    <name type="synonym">Mytilus polymorpha</name>
    <dbReference type="NCBI Taxonomy" id="45954"/>
    <lineage>
        <taxon>Eukaryota</taxon>
        <taxon>Metazoa</taxon>
        <taxon>Spiralia</taxon>
        <taxon>Lophotrochozoa</taxon>
        <taxon>Mollusca</taxon>
        <taxon>Bivalvia</taxon>
        <taxon>Autobranchia</taxon>
        <taxon>Heteroconchia</taxon>
        <taxon>Euheterodonta</taxon>
        <taxon>Imparidentia</taxon>
        <taxon>Neoheterodontei</taxon>
        <taxon>Myida</taxon>
        <taxon>Dreissenoidea</taxon>
        <taxon>Dreissenidae</taxon>
        <taxon>Dreissena</taxon>
    </lineage>
</organism>
<proteinExistence type="predicted"/>
<dbReference type="InterPro" id="IPR011333">
    <property type="entry name" value="SKP1/BTB/POZ_sf"/>
</dbReference>
<dbReference type="Pfam" id="PF00651">
    <property type="entry name" value="BTB"/>
    <property type="match status" value="1"/>
</dbReference>
<feature type="domain" description="BTB" evidence="1">
    <location>
        <begin position="16"/>
        <end position="73"/>
    </location>
</feature>
<accession>A0A9D4CZ88</accession>
<protein>
    <recommendedName>
        <fullName evidence="1">BTB domain-containing protein</fullName>
    </recommendedName>
</protein>
<dbReference type="Proteomes" id="UP000828390">
    <property type="component" value="Unassembled WGS sequence"/>
</dbReference>
<dbReference type="PANTHER" id="PTHR22744">
    <property type="entry name" value="HELIX LOOP HELIX PROTEIN 21-RELATED"/>
    <property type="match status" value="1"/>
</dbReference>
<dbReference type="AlphaFoldDB" id="A0A9D4CZ88"/>